<comment type="caution">
    <text evidence="1">The sequence shown here is derived from an EMBL/GenBank/DDBJ whole genome shotgun (WGS) entry which is preliminary data.</text>
</comment>
<keyword evidence="2" id="KW-1185">Reference proteome</keyword>
<evidence type="ECO:0008006" key="3">
    <source>
        <dbReference type="Google" id="ProtNLM"/>
    </source>
</evidence>
<evidence type="ECO:0000313" key="2">
    <source>
        <dbReference type="Proteomes" id="UP000586827"/>
    </source>
</evidence>
<dbReference type="RefSeq" id="WP_067529254.1">
    <property type="nucleotide sequence ID" value="NZ_JABELX010000034.1"/>
</dbReference>
<gene>
    <name evidence="1" type="ORF">HLB23_40250</name>
</gene>
<dbReference type="AlphaFoldDB" id="A0A849CBK2"/>
<sequence>MTDEPDSGTIAGEPVPVLERALSYLATTSSISEAGYFSAELPSHLMAPFTRAIMRIEAELLLHDADKVTAEAGEPRTHSQRRHDAFLALLMRIDEQATP</sequence>
<accession>A0A849CBK2</accession>
<protein>
    <recommendedName>
        <fullName evidence="3">DUF222 domain-containing protein</fullName>
    </recommendedName>
</protein>
<name>A0A849CBK2_9NOCA</name>
<dbReference type="EMBL" id="JABELX010000034">
    <property type="protein sequence ID" value="NNH76014.1"/>
    <property type="molecule type" value="Genomic_DNA"/>
</dbReference>
<dbReference type="Proteomes" id="UP000586827">
    <property type="component" value="Unassembled WGS sequence"/>
</dbReference>
<proteinExistence type="predicted"/>
<evidence type="ECO:0000313" key="1">
    <source>
        <dbReference type="EMBL" id="NNH76014.1"/>
    </source>
</evidence>
<reference evidence="1 2" key="1">
    <citation type="submission" date="2020-05" db="EMBL/GenBank/DDBJ databases">
        <title>MicrobeNet Type strains.</title>
        <authorList>
            <person name="Nicholson A.C."/>
        </authorList>
    </citation>
    <scope>NUCLEOTIDE SEQUENCE [LARGE SCALE GENOMIC DNA]</scope>
    <source>
        <strain evidence="1 2">JCM 3224</strain>
    </source>
</reference>
<organism evidence="1 2">
    <name type="scientific">Nocardia uniformis</name>
    <dbReference type="NCBI Taxonomy" id="53432"/>
    <lineage>
        <taxon>Bacteria</taxon>
        <taxon>Bacillati</taxon>
        <taxon>Actinomycetota</taxon>
        <taxon>Actinomycetes</taxon>
        <taxon>Mycobacteriales</taxon>
        <taxon>Nocardiaceae</taxon>
        <taxon>Nocardia</taxon>
    </lineage>
</organism>